<dbReference type="Gene3D" id="1.10.10.10">
    <property type="entry name" value="Winged helix-like DNA-binding domain superfamily/Winged helix DNA-binding domain"/>
    <property type="match status" value="1"/>
</dbReference>
<dbReference type="Pfam" id="PF00455">
    <property type="entry name" value="DeoRC"/>
    <property type="match status" value="1"/>
</dbReference>
<dbReference type="EMBL" id="BAAARW010000003">
    <property type="protein sequence ID" value="GAA2404142.1"/>
    <property type="molecule type" value="Genomic_DNA"/>
</dbReference>
<dbReference type="PANTHER" id="PTHR30363:SF44">
    <property type="entry name" value="AGA OPERON TRANSCRIPTIONAL REPRESSOR-RELATED"/>
    <property type="match status" value="1"/>
</dbReference>
<dbReference type="InterPro" id="IPR050313">
    <property type="entry name" value="Carb_Metab_HTH_regulators"/>
</dbReference>
<dbReference type="InterPro" id="IPR036388">
    <property type="entry name" value="WH-like_DNA-bd_sf"/>
</dbReference>
<gene>
    <name evidence="4" type="ORF">GCM10010191_09780</name>
</gene>
<dbReference type="PANTHER" id="PTHR30363">
    <property type="entry name" value="HTH-TYPE TRANSCRIPTIONAL REGULATOR SRLR-RELATED"/>
    <property type="match status" value="1"/>
</dbReference>
<dbReference type="PRINTS" id="PR00037">
    <property type="entry name" value="HTHLACR"/>
</dbReference>
<feature type="domain" description="HTH deoR-type" evidence="3">
    <location>
        <begin position="11"/>
        <end position="68"/>
    </location>
</feature>
<dbReference type="SUPFAM" id="SSF46785">
    <property type="entry name" value="Winged helix' DNA-binding domain"/>
    <property type="match status" value="1"/>
</dbReference>
<keyword evidence="2" id="KW-0804">Transcription</keyword>
<protein>
    <submittedName>
        <fullName evidence="4">DeoR/GlpR family DNA-binding transcription regulator</fullName>
    </submittedName>
</protein>
<keyword evidence="4" id="KW-0238">DNA-binding</keyword>
<proteinExistence type="predicted"/>
<accession>A0ABP5VL48</accession>
<dbReference type="InterPro" id="IPR001034">
    <property type="entry name" value="DeoR_HTH"/>
</dbReference>
<dbReference type="SUPFAM" id="SSF100950">
    <property type="entry name" value="NagB/RpiA/CoA transferase-like"/>
    <property type="match status" value="1"/>
</dbReference>
<evidence type="ECO:0000313" key="5">
    <source>
        <dbReference type="Proteomes" id="UP001501231"/>
    </source>
</evidence>
<dbReference type="SMART" id="SM00420">
    <property type="entry name" value="HTH_DEOR"/>
    <property type="match status" value="1"/>
</dbReference>
<dbReference type="Pfam" id="PF08220">
    <property type="entry name" value="HTH_DeoR"/>
    <property type="match status" value="1"/>
</dbReference>
<evidence type="ECO:0000256" key="1">
    <source>
        <dbReference type="ARBA" id="ARBA00023015"/>
    </source>
</evidence>
<dbReference type="SMART" id="SM01134">
    <property type="entry name" value="DeoRC"/>
    <property type="match status" value="1"/>
</dbReference>
<evidence type="ECO:0000259" key="3">
    <source>
        <dbReference type="PROSITE" id="PS51000"/>
    </source>
</evidence>
<comment type="caution">
    <text evidence="4">The sequence shown here is derived from an EMBL/GenBank/DDBJ whole genome shotgun (WGS) entry which is preliminary data.</text>
</comment>
<dbReference type="GO" id="GO:0003677">
    <property type="term" value="F:DNA binding"/>
    <property type="evidence" value="ECO:0007669"/>
    <property type="project" value="UniProtKB-KW"/>
</dbReference>
<keyword evidence="1" id="KW-0805">Transcription regulation</keyword>
<dbReference type="InterPro" id="IPR014036">
    <property type="entry name" value="DeoR-like_C"/>
</dbReference>
<dbReference type="Gene3D" id="3.40.50.1360">
    <property type="match status" value="1"/>
</dbReference>
<keyword evidence="5" id="KW-1185">Reference proteome</keyword>
<dbReference type="Proteomes" id="UP001501231">
    <property type="component" value="Unassembled WGS sequence"/>
</dbReference>
<dbReference type="PROSITE" id="PS51000">
    <property type="entry name" value="HTH_DEOR_2"/>
    <property type="match status" value="1"/>
</dbReference>
<dbReference type="InterPro" id="IPR037171">
    <property type="entry name" value="NagB/RpiA_transferase-like"/>
</dbReference>
<dbReference type="InterPro" id="IPR036390">
    <property type="entry name" value="WH_DNA-bd_sf"/>
</dbReference>
<sequence length="275" mass="29589">MVSEPNSRLSGRERRERIIELLAEDTEGAIQVESLSEALGVSLATVRRDLTRLREEGRITRTYGGAVLGNTSEVSVRQRRMRNGRQKEAIAARAAELVDDGQVVLLDAGTTTERLARHLRGLDDLTVFTNGLGAVNTLVEDGNVDVVVLGGRLRRINQTMTGPVADQAVSGLYADILFLGADAVHPARGIASRTFEQSSLKTLMSRHARKVVVVADSTKLRDGGGSYWSPLAGPWTLVTDDGADPAALDALRTQSDPAPQILLCPVSAEHTEEGM</sequence>
<reference evidence="5" key="1">
    <citation type="journal article" date="2019" name="Int. J. Syst. Evol. Microbiol.">
        <title>The Global Catalogue of Microorganisms (GCM) 10K type strain sequencing project: providing services to taxonomists for standard genome sequencing and annotation.</title>
        <authorList>
            <consortium name="The Broad Institute Genomics Platform"/>
            <consortium name="The Broad Institute Genome Sequencing Center for Infectious Disease"/>
            <person name="Wu L."/>
            <person name="Ma J."/>
        </authorList>
    </citation>
    <scope>NUCLEOTIDE SEQUENCE [LARGE SCALE GENOMIC DNA]</scope>
    <source>
        <strain evidence="5">JCM 3325</strain>
    </source>
</reference>
<name>A0ABP5VL48_9ACTN</name>
<evidence type="ECO:0000313" key="4">
    <source>
        <dbReference type="EMBL" id="GAA2404142.1"/>
    </source>
</evidence>
<evidence type="ECO:0000256" key="2">
    <source>
        <dbReference type="ARBA" id="ARBA00023163"/>
    </source>
</evidence>
<organism evidence="4 5">
    <name type="scientific">Actinomadura vinacea</name>
    <dbReference type="NCBI Taxonomy" id="115336"/>
    <lineage>
        <taxon>Bacteria</taxon>
        <taxon>Bacillati</taxon>
        <taxon>Actinomycetota</taxon>
        <taxon>Actinomycetes</taxon>
        <taxon>Streptosporangiales</taxon>
        <taxon>Thermomonosporaceae</taxon>
        <taxon>Actinomadura</taxon>
    </lineage>
</organism>